<dbReference type="InterPro" id="IPR020568">
    <property type="entry name" value="Ribosomal_Su5_D2-typ_SF"/>
</dbReference>
<dbReference type="PANTHER" id="PTHR23133">
    <property type="entry name" value="IMIDAZOLEGLYCEROL-PHOSPHATE DEHYDRATASE HIS7"/>
    <property type="match status" value="1"/>
</dbReference>
<accession>X1FNN0</accession>
<dbReference type="EMBL" id="BARU01008989">
    <property type="protein sequence ID" value="GAH46567.1"/>
    <property type="molecule type" value="Genomic_DNA"/>
</dbReference>
<dbReference type="GO" id="GO:0000105">
    <property type="term" value="P:L-histidine biosynthetic process"/>
    <property type="evidence" value="ECO:0007669"/>
    <property type="project" value="UniProtKB-UniPathway"/>
</dbReference>
<evidence type="ECO:0000256" key="5">
    <source>
        <dbReference type="ARBA" id="ARBA00023239"/>
    </source>
</evidence>
<dbReference type="InterPro" id="IPR038494">
    <property type="entry name" value="IGPD_sf"/>
</dbReference>
<name>X1FNN0_9ZZZZ</name>
<dbReference type="UniPathway" id="UPA00031">
    <property type="reaction ID" value="UER00011"/>
</dbReference>
<dbReference type="InterPro" id="IPR020565">
    <property type="entry name" value="ImidazoleglycerP_deHydtase_CS"/>
</dbReference>
<evidence type="ECO:0000313" key="6">
    <source>
        <dbReference type="EMBL" id="GAH46567.1"/>
    </source>
</evidence>
<evidence type="ECO:0000256" key="1">
    <source>
        <dbReference type="ARBA" id="ARBA00005047"/>
    </source>
</evidence>
<protein>
    <recommendedName>
        <fullName evidence="2">Imidazoleglycerol-phosphate dehydratase</fullName>
    </recommendedName>
</protein>
<dbReference type="SUPFAM" id="SSF54211">
    <property type="entry name" value="Ribosomal protein S5 domain 2-like"/>
    <property type="match status" value="2"/>
</dbReference>
<keyword evidence="4" id="KW-0368">Histidine biosynthesis</keyword>
<proteinExistence type="predicted"/>
<sequence>MFDHLLAQLAQHGLFDIKISATGNDPHHLVEDVAICLGRAFGEALGEKRGIVRMANAAVPMDDALAMVAVDISGRGYTVLELPFVDNDMAGFPTDLIRHFLESFAIEARLNLHARIAYGTNDHHKAEALFKALGRALGTATRIDQRISGELPTTKELLEG</sequence>
<keyword evidence="3" id="KW-0028">Amino-acid biosynthesis</keyword>
<gene>
    <name evidence="6" type="ORF">S03H2_17425</name>
</gene>
<reference evidence="6" key="1">
    <citation type="journal article" date="2014" name="Front. Microbiol.">
        <title>High frequency of phylogenetically diverse reductive dehalogenase-homologous genes in deep subseafloor sedimentary metagenomes.</title>
        <authorList>
            <person name="Kawai M."/>
            <person name="Futagami T."/>
            <person name="Toyoda A."/>
            <person name="Takaki Y."/>
            <person name="Nishi S."/>
            <person name="Hori S."/>
            <person name="Arai W."/>
            <person name="Tsubouchi T."/>
            <person name="Morono Y."/>
            <person name="Uchiyama I."/>
            <person name="Ito T."/>
            <person name="Fujiyama A."/>
            <person name="Inagaki F."/>
            <person name="Takami H."/>
        </authorList>
    </citation>
    <scope>NUCLEOTIDE SEQUENCE</scope>
    <source>
        <strain evidence="6">Expedition CK06-06</strain>
    </source>
</reference>
<dbReference type="GO" id="GO:0004424">
    <property type="term" value="F:imidazoleglycerol-phosphate dehydratase activity"/>
    <property type="evidence" value="ECO:0007669"/>
    <property type="project" value="InterPro"/>
</dbReference>
<dbReference type="CDD" id="cd07914">
    <property type="entry name" value="IGPD"/>
    <property type="match status" value="1"/>
</dbReference>
<dbReference type="FunFam" id="3.30.230.40:FF:000001">
    <property type="entry name" value="Imidazoleglycerol-phosphate dehydratase HisB"/>
    <property type="match status" value="1"/>
</dbReference>
<evidence type="ECO:0000256" key="2">
    <source>
        <dbReference type="ARBA" id="ARBA00016664"/>
    </source>
</evidence>
<dbReference type="Gene3D" id="3.30.230.40">
    <property type="entry name" value="Imidazole glycerol phosphate dehydratase, domain 1"/>
    <property type="match status" value="2"/>
</dbReference>
<dbReference type="PROSITE" id="PS00955">
    <property type="entry name" value="IGP_DEHYDRATASE_2"/>
    <property type="match status" value="1"/>
</dbReference>
<comment type="pathway">
    <text evidence="1">Amino-acid biosynthesis; L-histidine biosynthesis; L-histidine from 5-phospho-alpha-D-ribose 1-diphosphate: step 6/9.</text>
</comment>
<dbReference type="InterPro" id="IPR000807">
    <property type="entry name" value="ImidazoleglycerolP_deHydtase"/>
</dbReference>
<evidence type="ECO:0000256" key="3">
    <source>
        <dbReference type="ARBA" id="ARBA00022605"/>
    </source>
</evidence>
<dbReference type="Pfam" id="PF00475">
    <property type="entry name" value="IGPD"/>
    <property type="match status" value="1"/>
</dbReference>
<comment type="caution">
    <text evidence="6">The sequence shown here is derived from an EMBL/GenBank/DDBJ whole genome shotgun (WGS) entry which is preliminary data.</text>
</comment>
<dbReference type="AlphaFoldDB" id="X1FNN0"/>
<organism evidence="6">
    <name type="scientific">marine sediment metagenome</name>
    <dbReference type="NCBI Taxonomy" id="412755"/>
    <lineage>
        <taxon>unclassified sequences</taxon>
        <taxon>metagenomes</taxon>
        <taxon>ecological metagenomes</taxon>
    </lineage>
</organism>
<dbReference type="PANTHER" id="PTHR23133:SF2">
    <property type="entry name" value="IMIDAZOLEGLYCEROL-PHOSPHATE DEHYDRATASE"/>
    <property type="match status" value="1"/>
</dbReference>
<keyword evidence="5" id="KW-0456">Lyase</keyword>
<evidence type="ECO:0000256" key="4">
    <source>
        <dbReference type="ARBA" id="ARBA00023102"/>
    </source>
</evidence>